<name>A0A9X8RLF0_CLODI</name>
<organism evidence="1 2">
    <name type="scientific">Clostridioides difficile</name>
    <name type="common">Peptoclostridium difficile</name>
    <dbReference type="NCBI Taxonomy" id="1496"/>
    <lineage>
        <taxon>Bacteria</taxon>
        <taxon>Bacillati</taxon>
        <taxon>Bacillota</taxon>
        <taxon>Clostridia</taxon>
        <taxon>Peptostreptococcales</taxon>
        <taxon>Peptostreptococcaceae</taxon>
        <taxon>Clostridioides</taxon>
    </lineage>
</organism>
<accession>A0A9X8RLF0</accession>
<gene>
    <name evidence="1" type="ORF">SAMEA3375112_03307</name>
</gene>
<dbReference type="Proteomes" id="UP000189137">
    <property type="component" value="Unassembled WGS sequence"/>
</dbReference>
<reference evidence="1 2" key="1">
    <citation type="submission" date="2017-02" db="EMBL/GenBank/DDBJ databases">
        <authorList>
            <consortium name="Pathogen Informatics"/>
        </authorList>
    </citation>
    <scope>NUCLEOTIDE SEQUENCE [LARGE SCALE GENOMIC DNA]</scope>
    <source>
        <strain evidence="1 2">VRECD0157</strain>
    </source>
</reference>
<dbReference type="EMBL" id="FUPS01000014">
    <property type="protein sequence ID" value="SJS97720.1"/>
    <property type="molecule type" value="Genomic_DNA"/>
</dbReference>
<proteinExistence type="predicted"/>
<protein>
    <submittedName>
        <fullName evidence="1">Uncharacterized protein</fullName>
    </submittedName>
</protein>
<comment type="caution">
    <text evidence="1">The sequence shown here is derived from an EMBL/GenBank/DDBJ whole genome shotgun (WGS) entry which is preliminary data.</text>
</comment>
<dbReference type="AlphaFoldDB" id="A0A9X8RLF0"/>
<evidence type="ECO:0000313" key="1">
    <source>
        <dbReference type="EMBL" id="SJS97720.1"/>
    </source>
</evidence>
<sequence>MINFSIKDVHIGDRLYCMNNIGNYKKGEIYTVSDTSFFQLFHKIKGENCLPIDYYFIHLPKKRTIRK</sequence>
<evidence type="ECO:0000313" key="2">
    <source>
        <dbReference type="Proteomes" id="UP000189137"/>
    </source>
</evidence>